<comment type="caution">
    <text evidence="1">The sequence shown here is derived from an EMBL/GenBank/DDBJ whole genome shotgun (WGS) entry which is preliminary data.</text>
</comment>
<dbReference type="eggNOG" id="ENOG5032ZZZ">
    <property type="taxonomic scope" value="Bacteria"/>
</dbReference>
<dbReference type="Proteomes" id="UP000003676">
    <property type="component" value="Unassembled WGS sequence"/>
</dbReference>
<protein>
    <submittedName>
        <fullName evidence="1">Uncharacterized protein</fullName>
    </submittedName>
</protein>
<sequence length="245" mass="28451">MHTIFSPTVSQDSPDYLGRLVISYSRVYTVVRTRQRYDILELFIATPEGQDGRPYGQWVSAHGIAEPYRTIIHWHPNTEFREDQSSCEALYQSVLQADAIRAQEKAKAKQERRERESRCEAFWKEHTPEWAKGYIVAELREAISDIMTDYIVHRVTERVLLGFSKSDRNNFREMRKLAATFGPTEKLATEGEENRENYAGGSGYYLSGPYRHSGWTIRKENFKYGLPRGSQAVLDFSHWLETASR</sequence>
<gene>
    <name evidence="1" type="ORF">DESPIG_00773</name>
</gene>
<proteinExistence type="predicted"/>
<accession>B6WRT2</accession>
<dbReference type="HOGENOM" id="CLU_1132174_0_0_7"/>
<evidence type="ECO:0000313" key="1">
    <source>
        <dbReference type="EMBL" id="EEB34285.1"/>
    </source>
</evidence>
<dbReference type="RefSeq" id="WP_006004918.1">
    <property type="nucleotide sequence ID" value="NZ_DS996354.1"/>
</dbReference>
<dbReference type="OrthoDB" id="1002654at2"/>
<dbReference type="EMBL" id="ABXU01000025">
    <property type="protein sequence ID" value="EEB34285.1"/>
    <property type="molecule type" value="Genomic_DNA"/>
</dbReference>
<organism evidence="1 2">
    <name type="scientific">Desulfovibrio piger ATCC 29098</name>
    <dbReference type="NCBI Taxonomy" id="411464"/>
    <lineage>
        <taxon>Bacteria</taxon>
        <taxon>Pseudomonadati</taxon>
        <taxon>Thermodesulfobacteriota</taxon>
        <taxon>Desulfovibrionia</taxon>
        <taxon>Desulfovibrionales</taxon>
        <taxon>Desulfovibrionaceae</taxon>
        <taxon>Desulfovibrio</taxon>
    </lineage>
</organism>
<reference evidence="1 2" key="1">
    <citation type="submission" date="2008-10" db="EMBL/GenBank/DDBJ databases">
        <title>Draft genome sequence of Desulvovibrio piger (ATCC 29098).</title>
        <authorList>
            <person name="Sudarsanam P."/>
            <person name="Ley R."/>
            <person name="Guruge J."/>
            <person name="Turnbaugh P.J."/>
            <person name="Mahowald M."/>
            <person name="Liep D."/>
            <person name="Gordon J."/>
        </authorList>
    </citation>
    <scope>NUCLEOTIDE SEQUENCE [LARGE SCALE GENOMIC DNA]</scope>
    <source>
        <strain evidence="1 2">ATCC 29098</strain>
    </source>
</reference>
<dbReference type="AlphaFoldDB" id="B6WRT2"/>
<name>B6WRT2_9BACT</name>
<evidence type="ECO:0000313" key="2">
    <source>
        <dbReference type="Proteomes" id="UP000003676"/>
    </source>
</evidence>
<reference evidence="1 2" key="2">
    <citation type="submission" date="2008-10" db="EMBL/GenBank/DDBJ databases">
        <authorList>
            <person name="Fulton L."/>
            <person name="Clifton S."/>
            <person name="Fulton B."/>
            <person name="Xu J."/>
            <person name="Minx P."/>
            <person name="Pepin K.H."/>
            <person name="Johnson M."/>
            <person name="Bhonagiri V."/>
            <person name="Nash W.E."/>
            <person name="Mardis E.R."/>
            <person name="Wilson R.K."/>
        </authorList>
    </citation>
    <scope>NUCLEOTIDE SEQUENCE [LARGE SCALE GENOMIC DNA]</scope>
    <source>
        <strain evidence="1 2">ATCC 29098</strain>
    </source>
</reference>